<feature type="domain" description="Myb-like" evidence="7">
    <location>
        <begin position="69"/>
        <end position="133"/>
    </location>
</feature>
<keyword evidence="2" id="KW-0597">Phosphoprotein</keyword>
<dbReference type="InterPro" id="IPR001005">
    <property type="entry name" value="SANT/Myb"/>
</dbReference>
<protein>
    <recommendedName>
        <fullName evidence="7">Myb-like domain-containing protein</fullName>
    </recommendedName>
</protein>
<comment type="subcellular location">
    <subcellularLocation>
        <location evidence="1">Nucleus</location>
    </subcellularLocation>
</comment>
<dbReference type="Pfam" id="PF13837">
    <property type="entry name" value="Myb_DNA-bind_4"/>
    <property type="match status" value="1"/>
</dbReference>
<dbReference type="GO" id="GO:0003677">
    <property type="term" value="F:DNA binding"/>
    <property type="evidence" value="ECO:0007669"/>
    <property type="project" value="UniProtKB-KW"/>
</dbReference>
<dbReference type="PANTHER" id="PTHR21654">
    <property type="entry name" value="FI21293P1"/>
    <property type="match status" value="1"/>
</dbReference>
<keyword evidence="3" id="KW-0805">Transcription regulation</keyword>
<evidence type="ECO:0000313" key="8">
    <source>
        <dbReference type="EMBL" id="KAF9677827.1"/>
    </source>
</evidence>
<dbReference type="PANTHER" id="PTHR21654:SF84">
    <property type="entry name" value="SI:DKEY-66I24.7"/>
    <property type="match status" value="1"/>
</dbReference>
<keyword evidence="9" id="KW-1185">Reference proteome</keyword>
<dbReference type="OrthoDB" id="691673at2759"/>
<evidence type="ECO:0000256" key="3">
    <source>
        <dbReference type="ARBA" id="ARBA00023015"/>
    </source>
</evidence>
<evidence type="ECO:0000256" key="2">
    <source>
        <dbReference type="ARBA" id="ARBA00022553"/>
    </source>
</evidence>
<evidence type="ECO:0000259" key="7">
    <source>
        <dbReference type="PROSITE" id="PS50090"/>
    </source>
</evidence>
<gene>
    <name evidence="8" type="ORF">SADUNF_Sadunf08G0148300</name>
</gene>
<dbReference type="CDD" id="cd12203">
    <property type="entry name" value="GT1"/>
    <property type="match status" value="1"/>
</dbReference>
<dbReference type="EMBL" id="JADGMS010000008">
    <property type="protein sequence ID" value="KAF9677827.1"/>
    <property type="molecule type" value="Genomic_DNA"/>
</dbReference>
<dbReference type="Gene3D" id="1.10.10.60">
    <property type="entry name" value="Homeodomain-like"/>
    <property type="match status" value="1"/>
</dbReference>
<evidence type="ECO:0000256" key="5">
    <source>
        <dbReference type="ARBA" id="ARBA00023163"/>
    </source>
</evidence>
<evidence type="ECO:0000313" key="9">
    <source>
        <dbReference type="Proteomes" id="UP000657918"/>
    </source>
</evidence>
<accession>A0A835MT22</accession>
<dbReference type="PROSITE" id="PS50090">
    <property type="entry name" value="MYB_LIKE"/>
    <property type="match status" value="1"/>
</dbReference>
<dbReference type="SMART" id="SM00717">
    <property type="entry name" value="SANT"/>
    <property type="match status" value="1"/>
</dbReference>
<keyword evidence="5" id="KW-0804">Transcription</keyword>
<name>A0A835MT22_9ROSI</name>
<keyword evidence="4" id="KW-0238">DNA-binding</keyword>
<comment type="caution">
    <text evidence="8">The sequence shown here is derived from an EMBL/GenBank/DDBJ whole genome shotgun (WGS) entry which is preliminary data.</text>
</comment>
<organism evidence="8 9">
    <name type="scientific">Salix dunnii</name>
    <dbReference type="NCBI Taxonomy" id="1413687"/>
    <lineage>
        <taxon>Eukaryota</taxon>
        <taxon>Viridiplantae</taxon>
        <taxon>Streptophyta</taxon>
        <taxon>Embryophyta</taxon>
        <taxon>Tracheophyta</taxon>
        <taxon>Spermatophyta</taxon>
        <taxon>Magnoliopsida</taxon>
        <taxon>eudicotyledons</taxon>
        <taxon>Gunneridae</taxon>
        <taxon>Pentapetalae</taxon>
        <taxon>rosids</taxon>
        <taxon>fabids</taxon>
        <taxon>Malpighiales</taxon>
        <taxon>Salicaceae</taxon>
        <taxon>Saliceae</taxon>
        <taxon>Salix</taxon>
    </lineage>
</organism>
<dbReference type="FunFam" id="1.10.10.60:FF:000162">
    <property type="entry name" value="trihelix transcription factor GT-1"/>
    <property type="match status" value="1"/>
</dbReference>
<dbReference type="InterPro" id="IPR058943">
    <property type="entry name" value="GT-1/4_C"/>
</dbReference>
<reference evidence="8 9" key="1">
    <citation type="submission" date="2020-10" db="EMBL/GenBank/DDBJ databases">
        <title>Plant Genome Project.</title>
        <authorList>
            <person name="Zhang R.-G."/>
        </authorList>
    </citation>
    <scope>NUCLEOTIDE SEQUENCE [LARGE SCALE GENOMIC DNA]</scope>
    <source>
        <strain evidence="8">FAFU-HL-1</strain>
        <tissue evidence="8">Leaf</tissue>
    </source>
</reference>
<proteinExistence type="predicted"/>
<dbReference type="GO" id="GO:0005634">
    <property type="term" value="C:nucleus"/>
    <property type="evidence" value="ECO:0007669"/>
    <property type="project" value="UniProtKB-SubCell"/>
</dbReference>
<dbReference type="Proteomes" id="UP000657918">
    <property type="component" value="Chromosome 8"/>
</dbReference>
<dbReference type="InterPro" id="IPR044822">
    <property type="entry name" value="Myb_DNA-bind_4"/>
</dbReference>
<evidence type="ECO:0000256" key="6">
    <source>
        <dbReference type="ARBA" id="ARBA00023242"/>
    </source>
</evidence>
<evidence type="ECO:0000256" key="1">
    <source>
        <dbReference type="ARBA" id="ARBA00004123"/>
    </source>
</evidence>
<sequence>MYSSEKPRPLDFYEEEIAPSSSRDNMIIEVVSSNGDLPPLHLHPITAATNPHQMILGESSGDDNHEVKAPKKRAETWVQDETRSLIGFRREMDGLFNTSKSNKHLWEQISSKMREKGFDRSPTMCTDKWRNLLKEFKKAKHQDRGGGSAKMSYYKEIDEILRGRNKNSQYKCTAPSKVDSYMQFTDKGIHHTICLDYAGFEDTSLSFGPVEVSGINECISSSSHLNQPQAENNEGECHPLGIKIISYVILRCINTTPLELLRIGIRKVPSYSRYATRVSQASARPTVNLERRLDHDGHPLAITAADAVAASGVPPWDWRETPGNGAESQPYGGRVISVKSGDYTRRIGIDGTADAIREAIKSAFRLRTKRAFWLEDEDQIIRALDRDMPLGNYTLHLDEGLAIKVYLYDESDHLPMHTEEKIFYTEDDYRDFLSRRGWTCLREFDGYRNIDSMDDLRHGAIYRGAS</sequence>
<evidence type="ECO:0000256" key="4">
    <source>
        <dbReference type="ARBA" id="ARBA00023125"/>
    </source>
</evidence>
<dbReference type="GO" id="GO:0006355">
    <property type="term" value="P:regulation of DNA-templated transcription"/>
    <property type="evidence" value="ECO:0007669"/>
    <property type="project" value="UniProtKB-ARBA"/>
</dbReference>
<dbReference type="AlphaFoldDB" id="A0A835MT22"/>
<dbReference type="Pfam" id="PF26214">
    <property type="entry name" value="Ubiquitin_GT-1"/>
    <property type="match status" value="2"/>
</dbReference>
<keyword evidence="6" id="KW-0539">Nucleus</keyword>